<dbReference type="OrthoDB" id="6242292at2759"/>
<name>A0A0R3X1T7_HYDTA</name>
<evidence type="ECO:0000313" key="3">
    <source>
        <dbReference type="WBParaSite" id="TTAC_0000719901-mRNA-1"/>
    </source>
</evidence>
<dbReference type="Proteomes" id="UP000274429">
    <property type="component" value="Unassembled WGS sequence"/>
</dbReference>
<organism evidence="3">
    <name type="scientific">Hydatigena taeniaeformis</name>
    <name type="common">Feline tapeworm</name>
    <name type="synonym">Taenia taeniaeformis</name>
    <dbReference type="NCBI Taxonomy" id="6205"/>
    <lineage>
        <taxon>Eukaryota</taxon>
        <taxon>Metazoa</taxon>
        <taxon>Spiralia</taxon>
        <taxon>Lophotrochozoa</taxon>
        <taxon>Platyhelminthes</taxon>
        <taxon>Cestoda</taxon>
        <taxon>Eucestoda</taxon>
        <taxon>Cyclophyllidea</taxon>
        <taxon>Taeniidae</taxon>
        <taxon>Hydatigera</taxon>
    </lineage>
</organism>
<dbReference type="Gene3D" id="2.60.40.60">
    <property type="entry name" value="Cadherins"/>
    <property type="match status" value="1"/>
</dbReference>
<reference evidence="1 2" key="2">
    <citation type="submission" date="2018-11" db="EMBL/GenBank/DDBJ databases">
        <authorList>
            <consortium name="Pathogen Informatics"/>
        </authorList>
    </citation>
    <scope>NUCLEOTIDE SEQUENCE [LARGE SCALE GENOMIC DNA]</scope>
</reference>
<keyword evidence="2" id="KW-1185">Reference proteome</keyword>
<proteinExistence type="predicted"/>
<evidence type="ECO:0000313" key="2">
    <source>
        <dbReference type="Proteomes" id="UP000274429"/>
    </source>
</evidence>
<evidence type="ECO:0000313" key="1">
    <source>
        <dbReference type="EMBL" id="VDM31522.1"/>
    </source>
</evidence>
<dbReference type="EMBL" id="UYWX01020351">
    <property type="protein sequence ID" value="VDM31522.1"/>
    <property type="molecule type" value="Genomic_DNA"/>
</dbReference>
<dbReference type="AlphaFoldDB" id="A0A0R3X1T7"/>
<reference evidence="3" key="1">
    <citation type="submission" date="2017-02" db="UniProtKB">
        <authorList>
            <consortium name="WormBaseParasite"/>
        </authorList>
    </citation>
    <scope>IDENTIFICATION</scope>
</reference>
<protein>
    <submittedName>
        <fullName evidence="3">REJ domain-containing protein</fullName>
    </submittedName>
</protein>
<dbReference type="WBParaSite" id="TTAC_0000719901-mRNA-1">
    <property type="protein sequence ID" value="TTAC_0000719901-mRNA-1"/>
    <property type="gene ID" value="TTAC_0000719901"/>
</dbReference>
<dbReference type="STRING" id="6205.A0A0R3X1T7"/>
<accession>A0A0R3X1T7</accession>
<gene>
    <name evidence="1" type="ORF">TTAC_LOCUS7184</name>
</gene>
<sequence length="1178" mass="130653">MIFARNFSDTLLPPSECPICRHGASCDQPYNNPPTFWKSAILVVTESRSYAEPVAQIVATDIDLCAPSKEQRQGDCQVINYSLYYTQDEQDLFNISSNGEVFFKSLQHFKIWKSKGISSFSVLARNAGEFAADFSSTHVKVVSGSPSGVSPMRPNLTKPPLLTILPSTVEPTSPGFGTFLTLCLCLPFGDPVDGFLRLRGLRSGGRFLTGGSLRIIGVGKADANVHLSSANQTVSAKYDIETEMALGRIKVSSRNSSNACNRLDINAVVIAPPSKELQSPIKALLEVTVAVTRSEIKLVQIPFTIVKSGVSPSYKPSLSDVSNNSVLVPGVYSQVHLAVRTVLEGQYQLDIKLMSKNMEIHKTTIGYPKGITATAQLQEFGGTVSLILYTSFNYLALVPNYSLPLSSFMVRFNLLVTEHSSETYDLDVTLKLKAHHDFKKLRLSFRTTDWPGNPYDLKLSIVNVETREGVQHPLQSGETVLVLMEFRIPGKSTVDYTATVSIVDSQSATLGCPYFESVGKSIFLDEATVDCTTKDITDSPLLKYSYHLGPAICDSDTDNKINLGIYMRIKATPFKGKEVLTLRGVVEGLEVTKSLSISDESPRKLGFPFLDEDLSLRFSGPHEVEMYSRETLTLQLYFCSRPGVYINNLSFEALSEFSPETEEVITINCISFNRSVNIVGLQFPQSQEQVSFRKPSGQIFSRKIGAGPAYNTGYGYKKKNRLPKTTDDCIGIEVTFQLADAEEVYSGAVYPVLTKIFNDDQLLLKLRVSVKVIDQPSPTLNVEIRFINVKRNGSGKYILDLELSIAKASTLECHDAAIWLMHGGFFNVSTVKMRNSVMKVDLAPLPSGTGISLVKHGGVYFDSTGIMTLALKQRIPFKVKGNLGFGVIGILRCRTYDRSLGSKIRSYEPPTFFQNHALLPIEVGDAIAPLSHIHLRLCQVRGCGNVEDLFYESGMDKFWNARADSRLDILFGQSVTIDILTIRIKSKQNWPTSMHVLTTGDGNSFLFQVEKSLAFPAAALETNVSLNSLPQHRGLRLIIKNAYYEHENLDIKMAFFGTYGLKMMGDFDLGPQIAQVVSYIRSKNVMLGISLTKDSYLMSNDSGDSWTFIDRGYFTSLRFSNDSIPVVPIPSEKISESFKPTVKGKQCTNFVVRNWHFCYSGVYYGDTGVLEWNYRSYL</sequence>